<feature type="transmembrane region" description="Helical" evidence="10">
    <location>
        <begin position="131"/>
        <end position="153"/>
    </location>
</feature>
<feature type="transmembrane region" description="Helical" evidence="10">
    <location>
        <begin position="298"/>
        <end position="327"/>
    </location>
</feature>
<dbReference type="GO" id="GO:1902600">
    <property type="term" value="P:proton transmembrane transport"/>
    <property type="evidence" value="ECO:0007669"/>
    <property type="project" value="InterPro"/>
</dbReference>
<feature type="domain" description="Cation/H(+) antiporter central" evidence="12">
    <location>
        <begin position="519"/>
        <end position="642"/>
    </location>
</feature>
<dbReference type="Pfam" id="PF23256">
    <property type="entry name" value="CHX17_2nd"/>
    <property type="match status" value="1"/>
</dbReference>
<feature type="transmembrane region" description="Helical" evidence="10">
    <location>
        <begin position="381"/>
        <end position="405"/>
    </location>
</feature>
<evidence type="ECO:0000256" key="5">
    <source>
        <dbReference type="ARBA" id="ARBA00022958"/>
    </source>
</evidence>
<feature type="transmembrane region" description="Helical" evidence="10">
    <location>
        <begin position="160"/>
        <end position="180"/>
    </location>
</feature>
<evidence type="ECO:0000313" key="15">
    <source>
        <dbReference type="RefSeq" id="XP_015874614.2"/>
    </source>
</evidence>
<dbReference type="GO" id="GO:0006813">
    <property type="term" value="P:potassium ion transport"/>
    <property type="evidence" value="ECO:0007669"/>
    <property type="project" value="UniProtKB-KW"/>
</dbReference>
<dbReference type="GO" id="GO:0016020">
    <property type="term" value="C:membrane"/>
    <property type="evidence" value="ECO:0007669"/>
    <property type="project" value="UniProtKB-SubCell"/>
</dbReference>
<name>A0A6P3ZM22_ZIZJJ</name>
<dbReference type="Proteomes" id="UP001652623">
    <property type="component" value="Chromosome 10"/>
</dbReference>
<dbReference type="Gene3D" id="3.40.50.12370">
    <property type="match status" value="1"/>
</dbReference>
<feature type="transmembrane region" description="Helical" evidence="10">
    <location>
        <begin position="411"/>
        <end position="432"/>
    </location>
</feature>
<comment type="similarity">
    <text evidence="9">Belongs to the monovalent cation:proton antiporter 2 (CPA2) transporter (TC 2.A.37) family. CHX (TC 2.A.37.4) subfamily.</text>
</comment>
<comment type="subcellular location">
    <subcellularLocation>
        <location evidence="1">Membrane</location>
        <topology evidence="1">Multi-pass membrane protein</topology>
    </subcellularLocation>
</comment>
<evidence type="ECO:0000256" key="1">
    <source>
        <dbReference type="ARBA" id="ARBA00004141"/>
    </source>
</evidence>
<evidence type="ECO:0000256" key="2">
    <source>
        <dbReference type="ARBA" id="ARBA00022448"/>
    </source>
</evidence>
<keyword evidence="8 10" id="KW-0472">Membrane</keyword>
<feature type="transmembrane region" description="Helical" evidence="10">
    <location>
        <begin position="259"/>
        <end position="277"/>
    </location>
</feature>
<dbReference type="GO" id="GO:0012505">
    <property type="term" value="C:endomembrane system"/>
    <property type="evidence" value="ECO:0007669"/>
    <property type="project" value="TreeGrafter"/>
</dbReference>
<dbReference type="GO" id="GO:0015297">
    <property type="term" value="F:antiporter activity"/>
    <property type="evidence" value="ECO:0007669"/>
    <property type="project" value="UniProtKB-KW"/>
</dbReference>
<evidence type="ECO:0000313" key="14">
    <source>
        <dbReference type="Proteomes" id="UP001652623"/>
    </source>
</evidence>
<dbReference type="SMR" id="A0A6P3ZM22"/>
<dbReference type="Gene3D" id="1.20.1530.20">
    <property type="match status" value="1"/>
</dbReference>
<reference evidence="15" key="1">
    <citation type="submission" date="2025-08" db="UniProtKB">
        <authorList>
            <consortium name="RefSeq"/>
        </authorList>
    </citation>
    <scope>IDENTIFICATION</scope>
    <source>
        <tissue evidence="15">Seedling</tissue>
    </source>
</reference>
<dbReference type="InterPro" id="IPR006153">
    <property type="entry name" value="Cation/H_exchanger_TM"/>
</dbReference>
<dbReference type="InterPro" id="IPR038770">
    <property type="entry name" value="Na+/solute_symporter_sf"/>
</dbReference>
<dbReference type="GO" id="GO:0006885">
    <property type="term" value="P:regulation of pH"/>
    <property type="evidence" value="ECO:0007669"/>
    <property type="project" value="TreeGrafter"/>
</dbReference>
<dbReference type="InterPro" id="IPR057290">
    <property type="entry name" value="CHX17_C"/>
</dbReference>
<dbReference type="AlphaFoldDB" id="A0A6P3ZM22"/>
<evidence type="ECO:0000259" key="11">
    <source>
        <dbReference type="Pfam" id="PF00999"/>
    </source>
</evidence>
<sequence length="819" mass="90956">MVRIFPIYRPHAPSGWQPYGFQTSVRAQTGDSDVYNGAPLICRPTPHTDSPFGIFYGENPLNDFFPLFLLEMSFVIVVTRLLRLLLRPLRQPRIVCEILGGIIIGPSILGRSKKFREFVFPENADFLVKNIGIMGFMYFLFISGVKMDIALVTRSGKKQLSIAIMGVLLPFITANIVALIMRKSMDKELAKISSLGAVTSSIAITAFPVLYPILKELNLLSSEVGRMALSTALISDAIGINAVAAFEAAKQGEANSINALWYMISVILLVGFMVTYIRKFMAWIIAKTPEGQSVDQAYVVFIFMSVLIIGFITDTLGIAILNGPLWLGLVIPDGPPLGAALVERSEAFVMDILMPASFAFVGLYTDFSSMSSVKWSTLQPLFAMVATGYVVKFVATLLGCLFFQFPLRDGVTLSLIMSLRGQVELILFIHWMDKKIIEQPSFTLMVLLTVTTTAIVTPLISIVYDPTRPYMVNKRRTIQHTAQSTELRILVCIHDQESVSAAIDLLEATNPNLSSPFSIYALRLVELVGRAAPLFIDHEKQPEPSRYADSDTIHNALKRYEEIRRGFVKIHAFTAVAPKRTMYQDICELALLNKATFIILPFNKERIEKIGGTELVRVGVRSVNSNVLAHAPCSVGVLVDKGHLRNPLMAYSYRHSIERFAVLFLGGADSREALAYADRMAGNMDVSVTVIRFLSHNGEGDKELEKKLDDGVVTSFWVKNEVNERVVYREITVRNGAETVAAIQAINDESYDLWIVGRKEGINPFLLEGLEDWSENHELGVIGDYVASDDFGGNASVLVVQQQILREQKANTLCASFFK</sequence>
<dbReference type="KEGG" id="zju:107411526"/>
<evidence type="ECO:0000256" key="9">
    <source>
        <dbReference type="ARBA" id="ARBA00038341"/>
    </source>
</evidence>
<evidence type="ECO:0000256" key="3">
    <source>
        <dbReference type="ARBA" id="ARBA00022538"/>
    </source>
</evidence>
<gene>
    <name evidence="15" type="primary">LOC107411526</name>
</gene>
<evidence type="ECO:0000259" key="13">
    <source>
        <dbReference type="Pfam" id="PF23259"/>
    </source>
</evidence>
<evidence type="ECO:0000256" key="6">
    <source>
        <dbReference type="ARBA" id="ARBA00022989"/>
    </source>
</evidence>
<evidence type="ECO:0000259" key="12">
    <source>
        <dbReference type="Pfam" id="PF23256"/>
    </source>
</evidence>
<dbReference type="InterPro" id="IPR057291">
    <property type="entry name" value="CHX17_2nd"/>
</dbReference>
<organism evidence="14 15">
    <name type="scientific">Ziziphus jujuba</name>
    <name type="common">Chinese jujube</name>
    <name type="synonym">Ziziphus sativa</name>
    <dbReference type="NCBI Taxonomy" id="326968"/>
    <lineage>
        <taxon>Eukaryota</taxon>
        <taxon>Viridiplantae</taxon>
        <taxon>Streptophyta</taxon>
        <taxon>Embryophyta</taxon>
        <taxon>Tracheophyta</taxon>
        <taxon>Spermatophyta</taxon>
        <taxon>Magnoliopsida</taxon>
        <taxon>eudicotyledons</taxon>
        <taxon>Gunneridae</taxon>
        <taxon>Pentapetalae</taxon>
        <taxon>rosids</taxon>
        <taxon>fabids</taxon>
        <taxon>Rosales</taxon>
        <taxon>Rhamnaceae</taxon>
        <taxon>Paliureae</taxon>
        <taxon>Ziziphus</taxon>
    </lineage>
</organism>
<keyword evidence="14" id="KW-1185">Reference proteome</keyword>
<feature type="transmembrane region" description="Helical" evidence="10">
    <location>
        <begin position="192"/>
        <end position="214"/>
    </location>
</feature>
<dbReference type="GeneID" id="107411526"/>
<proteinExistence type="inferred from homology"/>
<keyword evidence="6 10" id="KW-1133">Transmembrane helix</keyword>
<keyword evidence="4 10" id="KW-0812">Transmembrane</keyword>
<dbReference type="Pfam" id="PF23259">
    <property type="entry name" value="CHX17_C"/>
    <property type="match status" value="1"/>
</dbReference>
<dbReference type="Pfam" id="PF00999">
    <property type="entry name" value="Na_H_Exchanger"/>
    <property type="match status" value="1"/>
</dbReference>
<dbReference type="InterPro" id="IPR050794">
    <property type="entry name" value="CPA2_transporter"/>
</dbReference>
<dbReference type="PANTHER" id="PTHR32468:SF109">
    <property type="entry name" value="CATION_H(+) ANTIPORTER 24-RELATED"/>
    <property type="match status" value="1"/>
</dbReference>
<evidence type="ECO:0000256" key="10">
    <source>
        <dbReference type="SAM" id="Phobius"/>
    </source>
</evidence>
<feature type="transmembrane region" description="Helical" evidence="10">
    <location>
        <begin position="444"/>
        <end position="464"/>
    </location>
</feature>
<feature type="domain" description="Cation/H(+) antiporter C-terminal" evidence="13">
    <location>
        <begin position="661"/>
        <end position="803"/>
    </location>
</feature>
<keyword evidence="3" id="KW-0633">Potassium transport</keyword>
<dbReference type="PANTHER" id="PTHR32468">
    <property type="entry name" value="CATION/H + ANTIPORTER"/>
    <property type="match status" value="1"/>
</dbReference>
<feature type="domain" description="Cation/H+ exchanger transmembrane" evidence="11">
    <location>
        <begin position="77"/>
        <end position="459"/>
    </location>
</feature>
<dbReference type="RefSeq" id="XP_015874614.2">
    <property type="nucleotide sequence ID" value="XM_016019128.4"/>
</dbReference>
<accession>A0A6P3ZM22</accession>
<dbReference type="InParanoid" id="A0A6P3ZM22"/>
<protein>
    <submittedName>
        <fullName evidence="15">Cation/H(+) antiporter 24</fullName>
    </submittedName>
</protein>
<evidence type="ECO:0000256" key="8">
    <source>
        <dbReference type="ARBA" id="ARBA00023136"/>
    </source>
</evidence>
<feature type="transmembrane region" description="Helical" evidence="10">
    <location>
        <begin position="226"/>
        <end position="247"/>
    </location>
</feature>
<evidence type="ECO:0000256" key="7">
    <source>
        <dbReference type="ARBA" id="ARBA00023065"/>
    </source>
</evidence>
<keyword evidence="5" id="KW-0630">Potassium</keyword>
<feature type="transmembrane region" description="Helical" evidence="10">
    <location>
        <begin position="94"/>
        <end position="111"/>
    </location>
</feature>
<keyword evidence="7" id="KW-0406">Ion transport</keyword>
<feature type="transmembrane region" description="Helical" evidence="10">
    <location>
        <begin position="64"/>
        <end position="82"/>
    </location>
</feature>
<keyword evidence="2" id="KW-0813">Transport</keyword>
<evidence type="ECO:0000256" key="4">
    <source>
        <dbReference type="ARBA" id="ARBA00022692"/>
    </source>
</evidence>